<proteinExistence type="predicted"/>
<protein>
    <submittedName>
        <fullName evidence="3">SipW-cognate class signal peptide</fullName>
    </submittedName>
</protein>
<gene>
    <name evidence="3" type="ORF">SAMN04487949_2527</name>
</gene>
<dbReference type="Pfam" id="PF00092">
    <property type="entry name" value="VWA"/>
    <property type="match status" value="1"/>
</dbReference>
<dbReference type="AlphaFoldDB" id="A0A1G9VWP5"/>
<dbReference type="RefSeq" id="WP_089697865.1">
    <property type="nucleotide sequence ID" value="NZ_FNHL01000003.1"/>
</dbReference>
<keyword evidence="4" id="KW-1185">Reference proteome</keyword>
<keyword evidence="1" id="KW-0812">Transmembrane</keyword>
<feature type="domain" description="VWFA" evidence="2">
    <location>
        <begin position="249"/>
        <end position="481"/>
    </location>
</feature>
<dbReference type="CDD" id="cd00198">
    <property type="entry name" value="vWFA"/>
    <property type="match status" value="1"/>
</dbReference>
<name>A0A1G9VWP5_9EURY</name>
<reference evidence="4" key="1">
    <citation type="submission" date="2016-10" db="EMBL/GenBank/DDBJ databases">
        <authorList>
            <person name="Varghese N."/>
            <person name="Submissions S."/>
        </authorList>
    </citation>
    <scope>NUCLEOTIDE SEQUENCE [LARGE SCALE GENOMIC DNA]</scope>
    <source>
        <strain evidence="4">CGMCC 1.10119</strain>
    </source>
</reference>
<dbReference type="PROSITE" id="PS50234">
    <property type="entry name" value="VWFA"/>
    <property type="match status" value="1"/>
</dbReference>
<dbReference type="PROSITE" id="PS51318">
    <property type="entry name" value="TAT"/>
    <property type="match status" value="1"/>
</dbReference>
<dbReference type="InterPro" id="IPR023833">
    <property type="entry name" value="Signal_pept_SipW-depend-type"/>
</dbReference>
<dbReference type="SMART" id="SM00327">
    <property type="entry name" value="VWA"/>
    <property type="match status" value="1"/>
</dbReference>
<organism evidence="3 4">
    <name type="scientific">Halogranum gelatinilyticum</name>
    <dbReference type="NCBI Taxonomy" id="660521"/>
    <lineage>
        <taxon>Archaea</taxon>
        <taxon>Methanobacteriati</taxon>
        <taxon>Methanobacteriota</taxon>
        <taxon>Stenosarchaea group</taxon>
        <taxon>Halobacteria</taxon>
        <taxon>Halobacteriales</taxon>
        <taxon>Haloferacaceae</taxon>
    </lineage>
</organism>
<dbReference type="STRING" id="660521.SAMN04487949_2527"/>
<dbReference type="NCBIfam" id="TIGR04088">
    <property type="entry name" value="cognate_SipW"/>
    <property type="match status" value="1"/>
</dbReference>
<dbReference type="OrthoDB" id="222305at2157"/>
<feature type="transmembrane region" description="Helical" evidence="1">
    <location>
        <begin position="12"/>
        <end position="35"/>
    </location>
</feature>
<sequence length="613" mass="65146">MTDDRLNISRRTLLAGLGTVGVASAGAGLGTTAYFNDTESFEGNSLTAGELNLRLDYRSTYTTGPEVAFDSMSNGNTGINYDSPASVDRVPDTDEPMYVLSQIPDLRYETTGNPGAQGQVYSENDWGDVTKGVDCDGMYEPIDSDDLGFAGLVDGFEATMFDLPDVKPGDSGEMTISLHHCGNPAYLWFEGMAEVDSDEGIVEPEDAADGTYDDSDGTADGDLDDLMWVEAWYDTNCNNRLDAETSEADIVLAIDVSGSMLYPNRGGEVDFDGTQAANGNALRGVDKDNDNDLYRIDVVEEATKEFVTQLNALLPNADVRIGVVFYGTTEGQDIDLNGNPRDAVRDVALVDSDDSALVNDTLDDLREEIAASEGSAGKTGTFISAGISAASDLLSNVSDPAANQAIVLLSDGGDDQDPGNAVQEATDAKTVGQQISSIAIGPNAEDALLNTIATGSDGSSFYDVESLSVSGTNLEAAYTDVAASISGGAESPFYRGSFAGLIDLLEGGQPFDPRAEPFEIPDPADATCVDPGVYCLGIEWYLPKTPAEFSTLPWQTPDDEDEATFADQVSARYGDIDYETLNLAQTDELTFGLRFGAVQCRHNETNENPLQAD</sequence>
<keyword evidence="1" id="KW-1133">Transmembrane helix</keyword>
<dbReference type="SUPFAM" id="SSF53300">
    <property type="entry name" value="vWA-like"/>
    <property type="match status" value="1"/>
</dbReference>
<keyword evidence="1" id="KW-0472">Membrane</keyword>
<dbReference type="InterPro" id="IPR036465">
    <property type="entry name" value="vWFA_dom_sf"/>
</dbReference>
<dbReference type="InterPro" id="IPR002035">
    <property type="entry name" value="VWF_A"/>
</dbReference>
<evidence type="ECO:0000256" key="1">
    <source>
        <dbReference type="SAM" id="Phobius"/>
    </source>
</evidence>
<evidence type="ECO:0000313" key="3">
    <source>
        <dbReference type="EMBL" id="SDM76285.1"/>
    </source>
</evidence>
<dbReference type="Proteomes" id="UP000199451">
    <property type="component" value="Unassembled WGS sequence"/>
</dbReference>
<accession>A0A1G9VWP5</accession>
<dbReference type="Gene3D" id="3.40.50.410">
    <property type="entry name" value="von Willebrand factor, type A domain"/>
    <property type="match status" value="1"/>
</dbReference>
<evidence type="ECO:0000313" key="4">
    <source>
        <dbReference type="Proteomes" id="UP000199451"/>
    </source>
</evidence>
<dbReference type="InterPro" id="IPR006311">
    <property type="entry name" value="TAT_signal"/>
</dbReference>
<dbReference type="EMBL" id="FNHL01000003">
    <property type="protein sequence ID" value="SDM76285.1"/>
    <property type="molecule type" value="Genomic_DNA"/>
</dbReference>
<evidence type="ECO:0000259" key="2">
    <source>
        <dbReference type="PROSITE" id="PS50234"/>
    </source>
</evidence>